<dbReference type="Proteomes" id="UP001154282">
    <property type="component" value="Unassembled WGS sequence"/>
</dbReference>
<gene>
    <name evidence="1" type="ORF">LITE_LOCUS17381</name>
</gene>
<accession>A0AAV0K5T1</accession>
<organism evidence="1 2">
    <name type="scientific">Linum tenue</name>
    <dbReference type="NCBI Taxonomy" id="586396"/>
    <lineage>
        <taxon>Eukaryota</taxon>
        <taxon>Viridiplantae</taxon>
        <taxon>Streptophyta</taxon>
        <taxon>Embryophyta</taxon>
        <taxon>Tracheophyta</taxon>
        <taxon>Spermatophyta</taxon>
        <taxon>Magnoliopsida</taxon>
        <taxon>eudicotyledons</taxon>
        <taxon>Gunneridae</taxon>
        <taxon>Pentapetalae</taxon>
        <taxon>rosids</taxon>
        <taxon>fabids</taxon>
        <taxon>Malpighiales</taxon>
        <taxon>Linaceae</taxon>
        <taxon>Linum</taxon>
    </lineage>
</organism>
<protein>
    <submittedName>
        <fullName evidence="1">Uncharacterized protein</fullName>
    </submittedName>
</protein>
<dbReference type="EMBL" id="CAMGYJ010000005">
    <property type="protein sequence ID" value="CAI0417624.1"/>
    <property type="molecule type" value="Genomic_DNA"/>
</dbReference>
<comment type="caution">
    <text evidence="1">The sequence shown here is derived from an EMBL/GenBank/DDBJ whole genome shotgun (WGS) entry which is preliminary data.</text>
</comment>
<evidence type="ECO:0000313" key="2">
    <source>
        <dbReference type="Proteomes" id="UP001154282"/>
    </source>
</evidence>
<evidence type="ECO:0000313" key="1">
    <source>
        <dbReference type="EMBL" id="CAI0417624.1"/>
    </source>
</evidence>
<reference evidence="1" key="1">
    <citation type="submission" date="2022-08" db="EMBL/GenBank/DDBJ databases">
        <authorList>
            <person name="Gutierrez-Valencia J."/>
        </authorList>
    </citation>
    <scope>NUCLEOTIDE SEQUENCE</scope>
</reference>
<proteinExistence type="predicted"/>
<name>A0AAV0K5T1_9ROSI</name>
<keyword evidence="2" id="KW-1185">Reference proteome</keyword>
<dbReference type="AlphaFoldDB" id="A0AAV0K5T1"/>
<sequence length="62" mass="7267">MGEHNDVVKKMRLGVRVLATLHADNIYSARTAQFTCENTMSCYIRRKIWFYIVHEVSLDYTA</sequence>